<evidence type="ECO:0000256" key="2">
    <source>
        <dbReference type="ARBA" id="ARBA00022475"/>
    </source>
</evidence>
<dbReference type="InterPro" id="IPR010656">
    <property type="entry name" value="DctM"/>
</dbReference>
<accession>A0A842HLA0</accession>
<feature type="transmembrane region" description="Helical" evidence="7">
    <location>
        <begin position="252"/>
        <end position="270"/>
    </location>
</feature>
<feature type="transmembrane region" description="Helical" evidence="7">
    <location>
        <begin position="282"/>
        <end position="306"/>
    </location>
</feature>
<feature type="transmembrane region" description="Helical" evidence="7">
    <location>
        <begin position="57"/>
        <end position="81"/>
    </location>
</feature>
<dbReference type="PANTHER" id="PTHR33362">
    <property type="entry name" value="SIALIC ACID TRAP TRANSPORTER PERMEASE PROTEIN SIAT-RELATED"/>
    <property type="match status" value="1"/>
</dbReference>
<evidence type="ECO:0000256" key="3">
    <source>
        <dbReference type="ARBA" id="ARBA00022519"/>
    </source>
</evidence>
<keyword evidence="2" id="KW-1003">Cell membrane</keyword>
<evidence type="ECO:0000256" key="4">
    <source>
        <dbReference type="ARBA" id="ARBA00022692"/>
    </source>
</evidence>
<evidence type="ECO:0000259" key="8">
    <source>
        <dbReference type="Pfam" id="PF06808"/>
    </source>
</evidence>
<proteinExistence type="inferred from homology"/>
<dbReference type="Pfam" id="PF06808">
    <property type="entry name" value="DctM"/>
    <property type="match status" value="1"/>
</dbReference>
<keyword evidence="10" id="KW-1185">Reference proteome</keyword>
<feature type="transmembrane region" description="Helical" evidence="7">
    <location>
        <begin position="366"/>
        <end position="390"/>
    </location>
</feature>
<sequence>MDWTTNLALLMGTIVLLMLIGLPVAMAFLASNVIGAFLFMGGIAGIDQLARNSIASVITFSLTPIPLFVLMGEVLFQTGLALKVIDSFDRLIYRVPARLPIISVVAGTAFSAVSGSTIATTAMLGRSMTPVMLKKKYHPSLAMGPIIAIGGVDMLIPPSALIVLLGSLANISITKLLFAGILPGVILASLFVLYILLRAKISPSMVPSDDIGTRYTGWQKYKPFVTYVLPLMSIFAVVIGTMTGGIATPTEAAALGAAATIVLALTYRALTLSNLLASLKGTVHVSGIILFIIVGATSFSQLLGMSGATNGFLGMISEMSLNTTTLLIMMILVLIVLGCFVDQISMMLLTLPFFMPLVLAADIDQIWFGVLFLISMQMGLMTPPFGLLLFTMKSVVPPSISINQVFASAMPFVIIGVLMLVAVFMVPGIATWLPGLIG</sequence>
<comment type="subunit">
    <text evidence="7">The complex comprises the extracytoplasmic solute receptor protein and the two transmembrane proteins.</text>
</comment>
<dbReference type="InterPro" id="IPR004681">
    <property type="entry name" value="TRAP_DctM"/>
</dbReference>
<feature type="transmembrane region" description="Helical" evidence="7">
    <location>
        <begin position="7"/>
        <end position="27"/>
    </location>
</feature>
<dbReference type="PIRSF" id="PIRSF006066">
    <property type="entry name" value="HI0050"/>
    <property type="match status" value="1"/>
</dbReference>
<protein>
    <recommendedName>
        <fullName evidence="7">TRAP transporter large permease protein</fullName>
    </recommendedName>
</protein>
<evidence type="ECO:0000256" key="5">
    <source>
        <dbReference type="ARBA" id="ARBA00022989"/>
    </source>
</evidence>
<evidence type="ECO:0000313" key="10">
    <source>
        <dbReference type="Proteomes" id="UP000545386"/>
    </source>
</evidence>
<feature type="transmembrane region" description="Helical" evidence="7">
    <location>
        <begin position="101"/>
        <end position="125"/>
    </location>
</feature>
<keyword evidence="5 7" id="KW-1133">Transmembrane helix</keyword>
<evidence type="ECO:0000256" key="7">
    <source>
        <dbReference type="RuleBase" id="RU369079"/>
    </source>
</evidence>
<evidence type="ECO:0000256" key="1">
    <source>
        <dbReference type="ARBA" id="ARBA00004429"/>
    </source>
</evidence>
<keyword evidence="4 7" id="KW-0812">Transmembrane</keyword>
<keyword evidence="7" id="KW-0813">Transport</keyword>
<feature type="transmembrane region" description="Helical" evidence="7">
    <location>
        <begin position="224"/>
        <end position="246"/>
    </location>
</feature>
<feature type="transmembrane region" description="Helical" evidence="7">
    <location>
        <begin position="146"/>
        <end position="171"/>
    </location>
</feature>
<comment type="function">
    <text evidence="7">Part of the tripartite ATP-independent periplasmic (TRAP) transport system.</text>
</comment>
<evidence type="ECO:0000313" key="9">
    <source>
        <dbReference type="EMBL" id="MBC2769023.1"/>
    </source>
</evidence>
<comment type="caution">
    <text evidence="9">The sequence shown here is derived from an EMBL/GenBank/DDBJ whole genome shotgun (WGS) entry which is preliminary data.</text>
</comment>
<dbReference type="GO" id="GO:0005886">
    <property type="term" value="C:plasma membrane"/>
    <property type="evidence" value="ECO:0007669"/>
    <property type="project" value="UniProtKB-SubCell"/>
</dbReference>
<feature type="transmembrane region" description="Helical" evidence="7">
    <location>
        <begin position="410"/>
        <end position="433"/>
    </location>
</feature>
<gene>
    <name evidence="9" type="ORF">GTU67_03725</name>
</gene>
<dbReference type="NCBIfam" id="TIGR00786">
    <property type="entry name" value="dctM"/>
    <property type="match status" value="1"/>
</dbReference>
<dbReference type="PANTHER" id="PTHR33362:SF5">
    <property type="entry name" value="C4-DICARBOXYLATE TRAP TRANSPORTER LARGE PERMEASE PROTEIN DCTM"/>
    <property type="match status" value="1"/>
</dbReference>
<feature type="transmembrane region" description="Helical" evidence="7">
    <location>
        <begin position="177"/>
        <end position="197"/>
    </location>
</feature>
<dbReference type="EMBL" id="JACJUU010000002">
    <property type="protein sequence ID" value="MBC2769023.1"/>
    <property type="molecule type" value="Genomic_DNA"/>
</dbReference>
<keyword evidence="6 7" id="KW-0472">Membrane</keyword>
<reference evidence="9 10" key="1">
    <citation type="submission" date="2020-08" db="EMBL/GenBank/DDBJ databases">
        <title>Paraeoetvoesia sp. YC-7-48 draft genome sequence.</title>
        <authorList>
            <person name="Yao L."/>
        </authorList>
    </citation>
    <scope>NUCLEOTIDE SEQUENCE [LARGE SCALE GENOMIC DNA]</scope>
    <source>
        <strain evidence="10">YC-7-48</strain>
    </source>
</reference>
<dbReference type="RefSeq" id="WP_185778824.1">
    <property type="nucleotide sequence ID" value="NZ_JACJUU010000002.1"/>
</dbReference>
<organism evidence="9 10">
    <name type="scientific">Pusillimonas minor</name>
    <dbReference type="NCBI Taxonomy" id="2697024"/>
    <lineage>
        <taxon>Bacteria</taxon>
        <taxon>Pseudomonadati</taxon>
        <taxon>Pseudomonadota</taxon>
        <taxon>Betaproteobacteria</taxon>
        <taxon>Burkholderiales</taxon>
        <taxon>Alcaligenaceae</taxon>
        <taxon>Pusillimonas</taxon>
    </lineage>
</organism>
<feature type="domain" description="TRAP C4-dicarboxylate transport system permease DctM subunit" evidence="8">
    <location>
        <begin position="12"/>
        <end position="429"/>
    </location>
</feature>
<dbReference type="GO" id="GO:0022857">
    <property type="term" value="F:transmembrane transporter activity"/>
    <property type="evidence" value="ECO:0007669"/>
    <property type="project" value="UniProtKB-UniRule"/>
</dbReference>
<comment type="similarity">
    <text evidence="7">Belongs to the TRAP transporter large permease family.</text>
</comment>
<feature type="transmembrane region" description="Helical" evidence="7">
    <location>
        <begin position="326"/>
        <end position="354"/>
    </location>
</feature>
<evidence type="ECO:0000256" key="6">
    <source>
        <dbReference type="ARBA" id="ARBA00023136"/>
    </source>
</evidence>
<keyword evidence="3 7" id="KW-0997">Cell inner membrane</keyword>
<comment type="subcellular location">
    <subcellularLocation>
        <location evidence="1 7">Cell inner membrane</location>
        <topology evidence="1 7">Multi-pass membrane protein</topology>
    </subcellularLocation>
</comment>
<name>A0A842HLA0_9BURK</name>
<dbReference type="Proteomes" id="UP000545386">
    <property type="component" value="Unassembled WGS sequence"/>
</dbReference>
<dbReference type="AlphaFoldDB" id="A0A842HLA0"/>